<feature type="domain" description="Peptidase S1" evidence="13">
    <location>
        <begin position="168"/>
        <end position="411"/>
    </location>
</feature>
<evidence type="ECO:0000256" key="9">
    <source>
        <dbReference type="ARBA" id="ARBA00036320"/>
    </source>
</evidence>
<evidence type="ECO:0000256" key="3">
    <source>
        <dbReference type="ARBA" id="ARBA00022670"/>
    </source>
</evidence>
<keyword evidence="2" id="KW-0964">Secreted</keyword>
<dbReference type="GO" id="GO:0004252">
    <property type="term" value="F:serine-type endopeptidase activity"/>
    <property type="evidence" value="ECO:0007669"/>
    <property type="project" value="UniProtKB-EC"/>
</dbReference>
<dbReference type="InterPro" id="IPR009003">
    <property type="entry name" value="Peptidase_S1_PA"/>
</dbReference>
<evidence type="ECO:0000256" key="4">
    <source>
        <dbReference type="ARBA" id="ARBA00022729"/>
    </source>
</evidence>
<evidence type="ECO:0000259" key="13">
    <source>
        <dbReference type="PROSITE" id="PS50240"/>
    </source>
</evidence>
<comment type="subcellular location">
    <subcellularLocation>
        <location evidence="1">Secreted</location>
    </subcellularLocation>
</comment>
<evidence type="ECO:0000256" key="12">
    <source>
        <dbReference type="SAM" id="SignalP"/>
    </source>
</evidence>
<evidence type="ECO:0000313" key="15">
    <source>
        <dbReference type="RefSeq" id="XP_026744118.1"/>
    </source>
</evidence>
<keyword evidence="4 12" id="KW-0732">Signal</keyword>
<feature type="signal peptide" evidence="12">
    <location>
        <begin position="1"/>
        <end position="18"/>
    </location>
</feature>
<keyword evidence="5 11" id="KW-0378">Hydrolase</keyword>
<name>A0A7E5WTG2_TRINI</name>
<reference evidence="15" key="1">
    <citation type="submission" date="2025-08" db="UniProtKB">
        <authorList>
            <consortium name="RefSeq"/>
        </authorList>
    </citation>
    <scope>IDENTIFICATION</scope>
</reference>
<dbReference type="SMART" id="SM00680">
    <property type="entry name" value="CLIP"/>
    <property type="match status" value="1"/>
</dbReference>
<keyword evidence="14" id="KW-1185">Reference proteome</keyword>
<protein>
    <recommendedName>
        <fullName evidence="10">trypsin</fullName>
        <ecNumber evidence="10">3.4.21.4</ecNumber>
    </recommendedName>
</protein>
<dbReference type="OrthoDB" id="6339452at2759"/>
<evidence type="ECO:0000256" key="2">
    <source>
        <dbReference type="ARBA" id="ARBA00022525"/>
    </source>
</evidence>
<dbReference type="InterPro" id="IPR043504">
    <property type="entry name" value="Peptidase_S1_PA_chymotrypsin"/>
</dbReference>
<dbReference type="GO" id="GO:0005576">
    <property type="term" value="C:extracellular region"/>
    <property type="evidence" value="ECO:0007669"/>
    <property type="project" value="UniProtKB-SubCell"/>
</dbReference>
<dbReference type="SMART" id="SM00020">
    <property type="entry name" value="Tryp_SPc"/>
    <property type="match status" value="1"/>
</dbReference>
<dbReference type="FunFam" id="2.40.10.10:FF:000047">
    <property type="entry name" value="Trypsin eta"/>
    <property type="match status" value="1"/>
</dbReference>
<dbReference type="FunCoup" id="A0A7E5WTG2">
    <property type="interactions" value="29"/>
</dbReference>
<evidence type="ECO:0000256" key="5">
    <source>
        <dbReference type="ARBA" id="ARBA00022801"/>
    </source>
</evidence>
<dbReference type="EC" id="3.4.21.4" evidence="10"/>
<dbReference type="InterPro" id="IPR022700">
    <property type="entry name" value="CLIP"/>
</dbReference>
<evidence type="ECO:0000256" key="8">
    <source>
        <dbReference type="ARBA" id="ARBA00024195"/>
    </source>
</evidence>
<feature type="chain" id="PRO_5028798520" description="trypsin" evidence="12">
    <location>
        <begin position="19"/>
        <end position="413"/>
    </location>
</feature>
<proteinExistence type="inferred from homology"/>
<dbReference type="GeneID" id="113505545"/>
<dbReference type="KEGG" id="tnl:113505545"/>
<evidence type="ECO:0000256" key="11">
    <source>
        <dbReference type="RuleBase" id="RU363034"/>
    </source>
</evidence>
<evidence type="ECO:0000256" key="6">
    <source>
        <dbReference type="ARBA" id="ARBA00022825"/>
    </source>
</evidence>
<comment type="catalytic activity">
    <reaction evidence="9">
        <text>Preferential cleavage: Arg-|-Xaa, Lys-|-Xaa.</text>
        <dbReference type="EC" id="3.4.21.4"/>
    </reaction>
</comment>
<dbReference type="Pfam" id="PF00089">
    <property type="entry name" value="Trypsin"/>
    <property type="match status" value="1"/>
</dbReference>
<dbReference type="AlphaFoldDB" id="A0A7E5WTG2"/>
<dbReference type="CDD" id="cd00190">
    <property type="entry name" value="Tryp_SPc"/>
    <property type="match status" value="1"/>
</dbReference>
<dbReference type="Proteomes" id="UP000322000">
    <property type="component" value="Chromosome 26"/>
</dbReference>
<dbReference type="Gene3D" id="2.40.10.10">
    <property type="entry name" value="Trypsin-like serine proteases"/>
    <property type="match status" value="1"/>
</dbReference>
<evidence type="ECO:0000256" key="7">
    <source>
        <dbReference type="ARBA" id="ARBA00023157"/>
    </source>
</evidence>
<dbReference type="PRINTS" id="PR00722">
    <property type="entry name" value="CHYMOTRYPSIN"/>
</dbReference>
<gene>
    <name evidence="15" type="primary">LOC113505545</name>
</gene>
<dbReference type="PANTHER" id="PTHR24258">
    <property type="entry name" value="SERINE PROTEASE-RELATED"/>
    <property type="match status" value="1"/>
</dbReference>
<evidence type="ECO:0000256" key="10">
    <source>
        <dbReference type="ARBA" id="ARBA00038868"/>
    </source>
</evidence>
<dbReference type="InterPro" id="IPR001254">
    <property type="entry name" value="Trypsin_dom"/>
</dbReference>
<dbReference type="GO" id="GO:0016485">
    <property type="term" value="P:protein processing"/>
    <property type="evidence" value="ECO:0007669"/>
    <property type="project" value="UniProtKB-ARBA"/>
</dbReference>
<evidence type="ECO:0000313" key="14">
    <source>
        <dbReference type="Proteomes" id="UP000322000"/>
    </source>
</evidence>
<dbReference type="PROSITE" id="PS00135">
    <property type="entry name" value="TRYPSIN_SER"/>
    <property type="match status" value="1"/>
</dbReference>
<keyword evidence="6 11" id="KW-0720">Serine protease</keyword>
<comment type="similarity">
    <text evidence="8">Belongs to the peptidase S1 family. CLIP subfamily.</text>
</comment>
<dbReference type="InParanoid" id="A0A7E5WTG2"/>
<dbReference type="InterPro" id="IPR001314">
    <property type="entry name" value="Peptidase_S1A"/>
</dbReference>
<keyword evidence="3 11" id="KW-0645">Protease</keyword>
<accession>A0A7E5WTG2</accession>
<sequence>MFKLLILCVCLFFVLSDAAYEGELCVKDGKTGTCTNINRCRTAIQDIKNRKNPQICSFSNADPIVCCLDNVVGSTPPPKPVATTTKKPASKPSDDDYVPPVYDYVSSDSDSTCEGLPLEFTAKKTGQKAFDKCIEYQEKYVYPCERGVDLLGGLSRSSKCHHSADDLIVGGTDAAQHEFPHMVMIGYDTLESVQWQCGGAVISERFILTAGHCTASRDLGPATYALIGAYRRSDAADRSKTYKIKRIIPHPQYKAPIRYNDIALMETDKNIQLDQFVVPACLHVGDAVKDDKIVTSGWGLTQYRGSTSEVLQKVTLNKFTTEQCSQKYPPMRLMKRGFDESSQLCYGDMQVSKDTCQGDSGGPILIKSKKIHCMYTIVGVTSFGRACGFVGEPGIYTRVANYTPWIESIVWPN</sequence>
<dbReference type="PANTHER" id="PTHR24258:SF136">
    <property type="entry name" value="GH06673P-RELATED"/>
    <property type="match status" value="1"/>
</dbReference>
<dbReference type="InterPro" id="IPR033116">
    <property type="entry name" value="TRYPSIN_SER"/>
</dbReference>
<dbReference type="InterPro" id="IPR018114">
    <property type="entry name" value="TRYPSIN_HIS"/>
</dbReference>
<dbReference type="SUPFAM" id="SSF50494">
    <property type="entry name" value="Trypsin-like serine proteases"/>
    <property type="match status" value="1"/>
</dbReference>
<dbReference type="PROSITE" id="PS50240">
    <property type="entry name" value="TRYPSIN_DOM"/>
    <property type="match status" value="1"/>
</dbReference>
<organism evidence="14 15">
    <name type="scientific">Trichoplusia ni</name>
    <name type="common">Cabbage looper</name>
    <dbReference type="NCBI Taxonomy" id="7111"/>
    <lineage>
        <taxon>Eukaryota</taxon>
        <taxon>Metazoa</taxon>
        <taxon>Ecdysozoa</taxon>
        <taxon>Arthropoda</taxon>
        <taxon>Hexapoda</taxon>
        <taxon>Insecta</taxon>
        <taxon>Pterygota</taxon>
        <taxon>Neoptera</taxon>
        <taxon>Endopterygota</taxon>
        <taxon>Lepidoptera</taxon>
        <taxon>Glossata</taxon>
        <taxon>Ditrysia</taxon>
        <taxon>Noctuoidea</taxon>
        <taxon>Noctuidae</taxon>
        <taxon>Plusiinae</taxon>
        <taxon>Trichoplusia</taxon>
    </lineage>
</organism>
<dbReference type="RefSeq" id="XP_026744118.1">
    <property type="nucleotide sequence ID" value="XM_026888317.1"/>
</dbReference>
<evidence type="ECO:0000256" key="1">
    <source>
        <dbReference type="ARBA" id="ARBA00004613"/>
    </source>
</evidence>
<dbReference type="PROSITE" id="PS00134">
    <property type="entry name" value="TRYPSIN_HIS"/>
    <property type="match status" value="1"/>
</dbReference>
<keyword evidence="7" id="KW-1015">Disulfide bond</keyword>